<comment type="caution">
    <text evidence="2">The sequence shown here is derived from an EMBL/GenBank/DDBJ whole genome shotgun (WGS) entry which is preliminary data.</text>
</comment>
<evidence type="ECO:0000313" key="2">
    <source>
        <dbReference type="EMBL" id="TWR88086.1"/>
    </source>
</evidence>
<feature type="chain" id="PRO_5022842737" description="WG repeat-containing protein" evidence="1">
    <location>
        <begin position="29"/>
        <end position="237"/>
    </location>
</feature>
<organism evidence="2 3">
    <name type="scientific">Pseudomonas saxonica</name>
    <dbReference type="NCBI Taxonomy" id="2600598"/>
    <lineage>
        <taxon>Bacteria</taxon>
        <taxon>Pseudomonadati</taxon>
        <taxon>Pseudomonadota</taxon>
        <taxon>Gammaproteobacteria</taxon>
        <taxon>Pseudomonadales</taxon>
        <taxon>Pseudomonadaceae</taxon>
        <taxon>Pseudomonas</taxon>
    </lineage>
</organism>
<dbReference type="EMBL" id="VFIP01000031">
    <property type="protein sequence ID" value="TWR88086.1"/>
    <property type="molecule type" value="Genomic_DNA"/>
</dbReference>
<name>A0A5C5PUP7_9PSED</name>
<accession>A0A5C5PUP7</accession>
<feature type="signal peptide" evidence="1">
    <location>
        <begin position="1"/>
        <end position="28"/>
    </location>
</feature>
<dbReference type="RefSeq" id="WP_146426646.1">
    <property type="nucleotide sequence ID" value="NZ_VFIP01000031.1"/>
</dbReference>
<evidence type="ECO:0008006" key="4">
    <source>
        <dbReference type="Google" id="ProtNLM"/>
    </source>
</evidence>
<keyword evidence="1" id="KW-0732">Signal</keyword>
<gene>
    <name evidence="2" type="ORF">FJD37_15850</name>
</gene>
<protein>
    <recommendedName>
        <fullName evidence="4">WG repeat-containing protein</fullName>
    </recommendedName>
</protein>
<evidence type="ECO:0000313" key="3">
    <source>
        <dbReference type="Proteomes" id="UP000317901"/>
    </source>
</evidence>
<sequence length="237" mass="26789">MNYTHSFKTKLLSATIFASIAFSSQSNASVINSWAVNTINVWCPQGTSIVPNGTIDDGYAKRYRGSAVYIVHLDRFDYNLGPEYIVDNETGKYVLFKNEGSYVAPFNKLLSDDDVEAEVQITHFFEKYGTEFKYLDDKYSYGIYTDGYKSYSEYPALPDCYPLKPDEVEPEPPVPEYPDFKFFNDAYVYCPWGQTVGGVKNGSTYRVGQLGVYGKNGVANDGYYLKDKSGNYSRLCT</sequence>
<reference evidence="2 3" key="1">
    <citation type="submission" date="2019-06" db="EMBL/GenBank/DDBJ databases">
        <title>Pseudomonas bimorpha sp. nov. isolated from bovine raw milk and skim milk concentrate.</title>
        <authorList>
            <person name="Hofmann K."/>
            <person name="Huptas C."/>
            <person name="Doll E."/>
            <person name="Scherer S."/>
            <person name="Wenning M."/>
        </authorList>
    </citation>
    <scope>NUCLEOTIDE SEQUENCE [LARGE SCALE GENOMIC DNA]</scope>
    <source>
        <strain evidence="2 3">DSM 108990</strain>
    </source>
</reference>
<dbReference type="AlphaFoldDB" id="A0A5C5PUP7"/>
<proteinExistence type="predicted"/>
<dbReference type="Proteomes" id="UP000317901">
    <property type="component" value="Unassembled WGS sequence"/>
</dbReference>
<evidence type="ECO:0000256" key="1">
    <source>
        <dbReference type="SAM" id="SignalP"/>
    </source>
</evidence>